<keyword evidence="2 3" id="KW-0408">Iron</keyword>
<dbReference type="InterPro" id="IPR009056">
    <property type="entry name" value="Cyt_c-like_dom"/>
</dbReference>
<protein>
    <recommendedName>
        <fullName evidence="5">Cytochrome c domain-containing protein</fullName>
    </recommendedName>
</protein>
<dbReference type="Proteomes" id="UP001141434">
    <property type="component" value="Unassembled WGS sequence"/>
</dbReference>
<evidence type="ECO:0000256" key="3">
    <source>
        <dbReference type="PROSITE-ProRule" id="PRU00433"/>
    </source>
</evidence>
<sequence length="243" mass="26644">MTGCGTRSPLHLNLEAWVCPPHGAALFSVATGQTHCAYCHAFEPNAGHLELHNHHACHGGTDEPRAIPSEGSPSAAPPASPPLGRNASLIDDWKLEAPTITSRRGFCDQRFSTWAERIDHLAAHYRQGATMKDWRGEPEFPPLIAAQVTNALSPYLIGSESHSMIPLSATDSNVRYALAQMKRGTIPTDDMFQQESRRLLYDCEDAWNQTIADNSEWLTAFQRLHYQPEASDADSKGISQAGA</sequence>
<dbReference type="GO" id="GO:0020037">
    <property type="term" value="F:heme binding"/>
    <property type="evidence" value="ECO:0007669"/>
    <property type="project" value="InterPro"/>
</dbReference>
<name>A0A9W9F9Y0_9EURO</name>
<dbReference type="PROSITE" id="PS51007">
    <property type="entry name" value="CYTC"/>
    <property type="match status" value="1"/>
</dbReference>
<evidence type="ECO:0000313" key="6">
    <source>
        <dbReference type="EMBL" id="KAJ5096365.1"/>
    </source>
</evidence>
<evidence type="ECO:0000256" key="2">
    <source>
        <dbReference type="ARBA" id="ARBA00023004"/>
    </source>
</evidence>
<evidence type="ECO:0000259" key="5">
    <source>
        <dbReference type="PROSITE" id="PS51007"/>
    </source>
</evidence>
<keyword evidence="7" id="KW-1185">Reference proteome</keyword>
<gene>
    <name evidence="6" type="ORF">NUU61_005721</name>
</gene>
<dbReference type="GO" id="GO:0009055">
    <property type="term" value="F:electron transfer activity"/>
    <property type="evidence" value="ECO:0007669"/>
    <property type="project" value="InterPro"/>
</dbReference>
<evidence type="ECO:0000256" key="4">
    <source>
        <dbReference type="SAM" id="MobiDB-lite"/>
    </source>
</evidence>
<dbReference type="GeneID" id="81395471"/>
<keyword evidence="1 3" id="KW-0479">Metal-binding</keyword>
<feature type="region of interest" description="Disordered" evidence="4">
    <location>
        <begin position="60"/>
        <end position="84"/>
    </location>
</feature>
<proteinExistence type="predicted"/>
<comment type="caution">
    <text evidence="6">The sequence shown here is derived from an EMBL/GenBank/DDBJ whole genome shotgun (WGS) entry which is preliminary data.</text>
</comment>
<keyword evidence="3" id="KW-0349">Heme</keyword>
<dbReference type="EMBL" id="JAPMSZ010000007">
    <property type="protein sequence ID" value="KAJ5096365.1"/>
    <property type="molecule type" value="Genomic_DNA"/>
</dbReference>
<dbReference type="OrthoDB" id="5399138at2759"/>
<accession>A0A9W9F9Y0</accession>
<reference evidence="6" key="1">
    <citation type="submission" date="2022-11" db="EMBL/GenBank/DDBJ databases">
        <authorList>
            <person name="Petersen C."/>
        </authorList>
    </citation>
    <scope>NUCLEOTIDE SEQUENCE</scope>
    <source>
        <strain evidence="6">IBT 34128</strain>
    </source>
</reference>
<reference evidence="6" key="2">
    <citation type="journal article" date="2023" name="IMA Fungus">
        <title>Comparative genomic study of the Penicillium genus elucidates a diverse pangenome and 15 lateral gene transfer events.</title>
        <authorList>
            <person name="Petersen C."/>
            <person name="Sorensen T."/>
            <person name="Nielsen M.R."/>
            <person name="Sondergaard T.E."/>
            <person name="Sorensen J.L."/>
            <person name="Fitzpatrick D.A."/>
            <person name="Frisvad J.C."/>
            <person name="Nielsen K.L."/>
        </authorList>
    </citation>
    <scope>NUCLEOTIDE SEQUENCE</scope>
    <source>
        <strain evidence="6">IBT 34128</strain>
    </source>
</reference>
<organism evidence="6 7">
    <name type="scientific">Penicillium alfredii</name>
    <dbReference type="NCBI Taxonomy" id="1506179"/>
    <lineage>
        <taxon>Eukaryota</taxon>
        <taxon>Fungi</taxon>
        <taxon>Dikarya</taxon>
        <taxon>Ascomycota</taxon>
        <taxon>Pezizomycotina</taxon>
        <taxon>Eurotiomycetes</taxon>
        <taxon>Eurotiomycetidae</taxon>
        <taxon>Eurotiales</taxon>
        <taxon>Aspergillaceae</taxon>
        <taxon>Penicillium</taxon>
    </lineage>
</organism>
<dbReference type="AlphaFoldDB" id="A0A9W9F9Y0"/>
<feature type="domain" description="Cytochrome c" evidence="5">
    <location>
        <begin position="18"/>
        <end position="160"/>
    </location>
</feature>
<evidence type="ECO:0000256" key="1">
    <source>
        <dbReference type="ARBA" id="ARBA00022723"/>
    </source>
</evidence>
<dbReference type="GO" id="GO:0046872">
    <property type="term" value="F:metal ion binding"/>
    <property type="evidence" value="ECO:0007669"/>
    <property type="project" value="UniProtKB-KW"/>
</dbReference>
<dbReference type="RefSeq" id="XP_056511916.1">
    <property type="nucleotide sequence ID" value="XM_056656303.1"/>
</dbReference>
<evidence type="ECO:0000313" key="7">
    <source>
        <dbReference type="Proteomes" id="UP001141434"/>
    </source>
</evidence>